<evidence type="ECO:0000313" key="1">
    <source>
        <dbReference type="EMBL" id="MFD0976785.1"/>
    </source>
</evidence>
<name>A0ABW3IG86_9FLAO</name>
<reference evidence="2" key="1">
    <citation type="journal article" date="2019" name="Int. J. Syst. Evol. Microbiol.">
        <title>The Global Catalogue of Microorganisms (GCM) 10K type strain sequencing project: providing services to taxonomists for standard genome sequencing and annotation.</title>
        <authorList>
            <consortium name="The Broad Institute Genomics Platform"/>
            <consortium name="The Broad Institute Genome Sequencing Center for Infectious Disease"/>
            <person name="Wu L."/>
            <person name="Ma J."/>
        </authorList>
    </citation>
    <scope>NUCLEOTIDE SEQUENCE [LARGE SCALE GENOMIC DNA]</scope>
    <source>
        <strain evidence="2">CCUG 60898</strain>
    </source>
</reference>
<proteinExistence type="predicted"/>
<gene>
    <name evidence="1" type="ORF">ACFQ1G_08285</name>
</gene>
<keyword evidence="2" id="KW-1185">Reference proteome</keyword>
<accession>A0ABW3IG86</accession>
<dbReference type="RefSeq" id="WP_380738426.1">
    <property type="nucleotide sequence ID" value="NZ_JBHTJP010000032.1"/>
</dbReference>
<dbReference type="Proteomes" id="UP001597100">
    <property type="component" value="Unassembled WGS sequence"/>
</dbReference>
<protein>
    <recommendedName>
        <fullName evidence="3">Carboxypeptidase-like protein</fullName>
    </recommendedName>
</protein>
<sequence length="267" mass="31671">MRFKIIYFLLLLFCIFSAFGQRTLSGRVIGEDLETPFEIKIFNQDTTEIGKTDLNGYFKIELTKETENLIFAGLGYEWSTISIPENCNYLEIILLFEYTYDFMSSNKIDRLRKKRFEKLPDLRKQAFQDGLFMENKKCFIQQFEPYKPELDKIEKQLKELSKENKRSFKRLEVGDTITIPFSGTYKYDGSERTSLFVYSYIVEGEDFDCKIKGVVTKKQKNRKGYFLTYKVTETNNCKFKSIIYNDKPVEVGQIFEQNMKYFKVIID</sequence>
<dbReference type="EMBL" id="JBHTJP010000032">
    <property type="protein sequence ID" value="MFD0976785.1"/>
    <property type="molecule type" value="Genomic_DNA"/>
</dbReference>
<evidence type="ECO:0000313" key="2">
    <source>
        <dbReference type="Proteomes" id="UP001597100"/>
    </source>
</evidence>
<dbReference type="InterPro" id="IPR008969">
    <property type="entry name" value="CarboxyPept-like_regulatory"/>
</dbReference>
<comment type="caution">
    <text evidence="1">The sequence shown here is derived from an EMBL/GenBank/DDBJ whole genome shotgun (WGS) entry which is preliminary data.</text>
</comment>
<evidence type="ECO:0008006" key="3">
    <source>
        <dbReference type="Google" id="ProtNLM"/>
    </source>
</evidence>
<dbReference type="SUPFAM" id="SSF49464">
    <property type="entry name" value="Carboxypeptidase regulatory domain-like"/>
    <property type="match status" value="1"/>
</dbReference>
<organism evidence="1 2">
    <name type="scientific">Salinimicrobium gaetbulicola</name>
    <dbReference type="NCBI Taxonomy" id="999702"/>
    <lineage>
        <taxon>Bacteria</taxon>
        <taxon>Pseudomonadati</taxon>
        <taxon>Bacteroidota</taxon>
        <taxon>Flavobacteriia</taxon>
        <taxon>Flavobacteriales</taxon>
        <taxon>Flavobacteriaceae</taxon>
        <taxon>Salinimicrobium</taxon>
    </lineage>
</organism>